<dbReference type="OrthoDB" id="9801679at2"/>
<comment type="cofactor">
    <cofactor evidence="1 10">
        <name>Mg(2+)</name>
        <dbReference type="ChEBI" id="CHEBI:18420"/>
    </cofactor>
</comment>
<dbReference type="RefSeq" id="WP_126352235.1">
    <property type="nucleotide sequence ID" value="NZ_CP086380.1"/>
</dbReference>
<accession>A0A431VTW1</accession>
<dbReference type="GO" id="GO:0004519">
    <property type="term" value="F:endonuclease activity"/>
    <property type="evidence" value="ECO:0007669"/>
    <property type="project" value="UniProtKB-UniRule"/>
</dbReference>
<dbReference type="PANTHER" id="PTHR13966:SF5">
    <property type="entry name" value="ENDONUCLEASE G, MITOCHONDRIAL"/>
    <property type="match status" value="1"/>
</dbReference>
<evidence type="ECO:0000256" key="7">
    <source>
        <dbReference type="ARBA" id="ARBA00022842"/>
    </source>
</evidence>
<feature type="domain" description="ENPP1-3/EXOG-like endonuclease/phosphodiesterase" evidence="12">
    <location>
        <begin position="63"/>
        <end position="253"/>
    </location>
</feature>
<evidence type="ECO:0000256" key="6">
    <source>
        <dbReference type="ARBA" id="ARBA00022801"/>
    </source>
</evidence>
<evidence type="ECO:0000256" key="9">
    <source>
        <dbReference type="PIRSR" id="PIRSR640255-2"/>
    </source>
</evidence>
<feature type="active site" description="Proton acceptor" evidence="8">
    <location>
        <position position="125"/>
    </location>
</feature>
<feature type="domain" description="DNA/RNA non-specific endonuclease/pyrophosphatase/phosphodiesterase" evidence="13">
    <location>
        <begin position="62"/>
        <end position="253"/>
    </location>
</feature>
<dbReference type="PANTHER" id="PTHR13966">
    <property type="entry name" value="ENDONUCLEASE RELATED"/>
    <property type="match status" value="1"/>
</dbReference>
<evidence type="ECO:0000256" key="8">
    <source>
        <dbReference type="PIRSR" id="PIRSR640255-1"/>
    </source>
</evidence>
<evidence type="ECO:0000256" key="5">
    <source>
        <dbReference type="ARBA" id="ARBA00022759"/>
    </source>
</evidence>
<dbReference type="InterPro" id="IPR040255">
    <property type="entry name" value="Non-specific_endonuclease"/>
</dbReference>
<dbReference type="EC" id="3.1.30.-" evidence="10"/>
<dbReference type="InterPro" id="IPR018524">
    <property type="entry name" value="DNA/RNA_endonuclease_AS"/>
</dbReference>
<dbReference type="InterPro" id="IPR044929">
    <property type="entry name" value="DNA/RNA_non-sp_Endonuclease_sf"/>
</dbReference>
<evidence type="ECO:0000259" key="13">
    <source>
        <dbReference type="SMART" id="SM00892"/>
    </source>
</evidence>
<dbReference type="InterPro" id="IPR001604">
    <property type="entry name" value="Endo_G_ENPP1-like_dom"/>
</dbReference>
<evidence type="ECO:0000256" key="1">
    <source>
        <dbReference type="ARBA" id="ARBA00001946"/>
    </source>
</evidence>
<evidence type="ECO:0000313" key="14">
    <source>
        <dbReference type="EMBL" id="RTR26489.1"/>
    </source>
</evidence>
<keyword evidence="11" id="KW-0732">Signal</keyword>
<comment type="similarity">
    <text evidence="2 10">Belongs to the DNA/RNA non-specific endonuclease family.</text>
</comment>
<dbReference type="GO" id="GO:0016787">
    <property type="term" value="F:hydrolase activity"/>
    <property type="evidence" value="ECO:0007669"/>
    <property type="project" value="UniProtKB-KW"/>
</dbReference>
<evidence type="ECO:0000259" key="12">
    <source>
        <dbReference type="SMART" id="SM00477"/>
    </source>
</evidence>
<dbReference type="PROSITE" id="PS01070">
    <property type="entry name" value="NUCLEASE_NON_SPEC"/>
    <property type="match status" value="1"/>
</dbReference>
<feature type="signal peptide" evidence="11">
    <location>
        <begin position="1"/>
        <end position="21"/>
    </location>
</feature>
<evidence type="ECO:0000313" key="15">
    <source>
        <dbReference type="Proteomes" id="UP000277766"/>
    </source>
</evidence>
<dbReference type="SMART" id="SM00477">
    <property type="entry name" value="NUC"/>
    <property type="match status" value="1"/>
</dbReference>
<dbReference type="CDD" id="cd00091">
    <property type="entry name" value="NUC"/>
    <property type="match status" value="1"/>
</dbReference>
<reference evidence="14 15" key="1">
    <citation type="submission" date="2018-12" db="EMBL/GenBank/DDBJ databases">
        <title>Deinococcus radiophilus ATCC 27603 genome sequencing and assembly.</title>
        <authorList>
            <person name="Maclea K.S."/>
            <person name="Maynard C.R."/>
        </authorList>
    </citation>
    <scope>NUCLEOTIDE SEQUENCE [LARGE SCALE GENOMIC DNA]</scope>
    <source>
        <strain evidence="14 15">ATCC 27603</strain>
    </source>
</reference>
<dbReference type="GO" id="GO:0046872">
    <property type="term" value="F:metal ion binding"/>
    <property type="evidence" value="ECO:0007669"/>
    <property type="project" value="UniProtKB-KW"/>
</dbReference>
<gene>
    <name evidence="14" type="ORF">EJ104_08015</name>
</gene>
<dbReference type="InterPro" id="IPR044925">
    <property type="entry name" value="His-Me_finger_sf"/>
</dbReference>
<keyword evidence="7" id="KW-0460">Magnesium</keyword>
<keyword evidence="5 10" id="KW-0255">Endonuclease</keyword>
<feature type="chain" id="PRO_5019372817" description="Endonuclease" evidence="11">
    <location>
        <begin position="22"/>
        <end position="267"/>
    </location>
</feature>
<protein>
    <recommendedName>
        <fullName evidence="10">Endonuclease</fullName>
        <ecNumber evidence="10">3.1.30.-</ecNumber>
    </recommendedName>
</protein>
<proteinExistence type="inferred from homology"/>
<keyword evidence="3 10" id="KW-0540">Nuclease</keyword>
<dbReference type="Gene3D" id="3.40.570.10">
    <property type="entry name" value="Extracellular Endonuclease, subunit A"/>
    <property type="match status" value="1"/>
</dbReference>
<dbReference type="Proteomes" id="UP000277766">
    <property type="component" value="Unassembled WGS sequence"/>
</dbReference>
<organism evidence="14 15">
    <name type="scientific">Deinococcus radiophilus</name>
    <dbReference type="NCBI Taxonomy" id="32062"/>
    <lineage>
        <taxon>Bacteria</taxon>
        <taxon>Thermotogati</taxon>
        <taxon>Deinococcota</taxon>
        <taxon>Deinococci</taxon>
        <taxon>Deinococcales</taxon>
        <taxon>Deinococcaceae</taxon>
        <taxon>Deinococcus</taxon>
    </lineage>
</organism>
<dbReference type="SMART" id="SM00892">
    <property type="entry name" value="Endonuclease_NS"/>
    <property type="match status" value="1"/>
</dbReference>
<dbReference type="GO" id="GO:0003676">
    <property type="term" value="F:nucleic acid binding"/>
    <property type="evidence" value="ECO:0007669"/>
    <property type="project" value="InterPro"/>
</dbReference>
<evidence type="ECO:0000256" key="10">
    <source>
        <dbReference type="RuleBase" id="RU366055"/>
    </source>
</evidence>
<dbReference type="PROSITE" id="PS51257">
    <property type="entry name" value="PROKAR_LIPOPROTEIN"/>
    <property type="match status" value="1"/>
</dbReference>
<dbReference type="EMBL" id="RXPE01000015">
    <property type="protein sequence ID" value="RTR26489.1"/>
    <property type="molecule type" value="Genomic_DNA"/>
</dbReference>
<feature type="binding site" evidence="9">
    <location>
        <position position="156"/>
    </location>
    <ligand>
        <name>Mg(2+)</name>
        <dbReference type="ChEBI" id="CHEBI:18420"/>
        <note>catalytic</note>
    </ligand>
</feature>
<dbReference type="InterPro" id="IPR020821">
    <property type="entry name" value="ENPP1-3/EXOG-like_nuc-like"/>
</dbReference>
<keyword evidence="15" id="KW-1185">Reference proteome</keyword>
<evidence type="ECO:0000256" key="2">
    <source>
        <dbReference type="ARBA" id="ARBA00010052"/>
    </source>
</evidence>
<dbReference type="SUPFAM" id="SSF54060">
    <property type="entry name" value="His-Me finger endonucleases"/>
    <property type="match status" value="1"/>
</dbReference>
<comment type="caution">
    <text evidence="14">The sequence shown here is derived from an EMBL/GenBank/DDBJ whole genome shotgun (WGS) entry which is preliminary data.</text>
</comment>
<dbReference type="Pfam" id="PF01223">
    <property type="entry name" value="Endonuclease_NS"/>
    <property type="match status" value="1"/>
</dbReference>
<keyword evidence="6 10" id="KW-0378">Hydrolase</keyword>
<name>A0A431VTW1_9DEIO</name>
<sequence>MNKAMLSLVSLLLAGAAALYGCDELGLPGEAVPGAYGDPIQCQDEWRAGIPIPETPGTRLLCRQEYASVYDPGHKVPLVVGEFLTPAEFRGDVERQDNFMADPDLPAGESAELNDYRRSGYDRGHLAPAADFKSSEVAMNESFYLTNMVPQNHGMNAGVWAALESATRDCAADQGGIFVLSGPVIGELPETIGDGVAVPQALFKMVVSDKHARAFVIPNADQPNDTNFRRYEVTPDMVQSLTGLNFFPEGGVNLQEQGRFCRGSFGS</sequence>
<evidence type="ECO:0000256" key="3">
    <source>
        <dbReference type="ARBA" id="ARBA00022722"/>
    </source>
</evidence>
<keyword evidence="4 9" id="KW-0479">Metal-binding</keyword>
<dbReference type="AlphaFoldDB" id="A0A431VTW1"/>
<evidence type="ECO:0000256" key="11">
    <source>
        <dbReference type="SAM" id="SignalP"/>
    </source>
</evidence>
<evidence type="ECO:0000256" key="4">
    <source>
        <dbReference type="ARBA" id="ARBA00022723"/>
    </source>
</evidence>